<protein>
    <submittedName>
        <fullName evidence="1">Uncharacterized protein</fullName>
    </submittedName>
</protein>
<accession>A0A8J3PKD3</accession>
<organism evidence="1 2">
    <name type="scientific">Catellatospora methionotrophica</name>
    <dbReference type="NCBI Taxonomy" id="121620"/>
    <lineage>
        <taxon>Bacteria</taxon>
        <taxon>Bacillati</taxon>
        <taxon>Actinomycetota</taxon>
        <taxon>Actinomycetes</taxon>
        <taxon>Micromonosporales</taxon>
        <taxon>Micromonosporaceae</taxon>
        <taxon>Catellatospora</taxon>
    </lineage>
</organism>
<dbReference type="AlphaFoldDB" id="A0A8J3PKD3"/>
<dbReference type="Proteomes" id="UP000660339">
    <property type="component" value="Unassembled WGS sequence"/>
</dbReference>
<dbReference type="EMBL" id="BONJ01000040">
    <property type="protein sequence ID" value="GIG18356.1"/>
    <property type="molecule type" value="Genomic_DNA"/>
</dbReference>
<comment type="caution">
    <text evidence="1">The sequence shown here is derived from an EMBL/GenBank/DDBJ whole genome shotgun (WGS) entry which is preliminary data.</text>
</comment>
<evidence type="ECO:0000313" key="2">
    <source>
        <dbReference type="Proteomes" id="UP000660339"/>
    </source>
</evidence>
<evidence type="ECO:0000313" key="1">
    <source>
        <dbReference type="EMBL" id="GIG18356.1"/>
    </source>
</evidence>
<keyword evidence="2" id="KW-1185">Reference proteome</keyword>
<name>A0A8J3PKD3_9ACTN</name>
<sequence>MQETARAIGHRLRITTTMFSLMLFLVAGLTVMAPPQRASAAQLTEPVSVSVQESTTSTLDGGKRCWKQTYRWHHRTYKKWVCKYDHHYKRHYKKNYHHKNYDHHGNNNHHGYGNHR</sequence>
<reference evidence="1" key="1">
    <citation type="submission" date="2021-01" db="EMBL/GenBank/DDBJ databases">
        <title>Whole genome shotgun sequence of Catellatospora methionotrophica NBRC 14553.</title>
        <authorList>
            <person name="Komaki H."/>
            <person name="Tamura T."/>
        </authorList>
    </citation>
    <scope>NUCLEOTIDE SEQUENCE</scope>
    <source>
        <strain evidence="1">NBRC 14553</strain>
    </source>
</reference>
<dbReference type="RefSeq" id="WP_166387848.1">
    <property type="nucleotide sequence ID" value="NZ_BAAATT010000021.1"/>
</dbReference>
<proteinExistence type="predicted"/>
<gene>
    <name evidence="1" type="ORF">Cme02nite_66880</name>
</gene>